<name>A0A834NW84_VESGE</name>
<feature type="region of interest" description="Disordered" evidence="1">
    <location>
        <begin position="1"/>
        <end position="29"/>
    </location>
</feature>
<evidence type="ECO:0000313" key="2">
    <source>
        <dbReference type="EMBL" id="KAF7419076.1"/>
    </source>
</evidence>
<accession>A0A834NW84</accession>
<gene>
    <name evidence="2" type="ORF">HZH68_001729</name>
</gene>
<dbReference type="EMBL" id="JACSDZ010000001">
    <property type="protein sequence ID" value="KAF7419076.1"/>
    <property type="molecule type" value="Genomic_DNA"/>
</dbReference>
<proteinExistence type="predicted"/>
<protein>
    <submittedName>
        <fullName evidence="2">Uncharacterized protein</fullName>
    </submittedName>
</protein>
<reference evidence="2" key="1">
    <citation type="journal article" date="2020" name="G3 (Bethesda)">
        <title>High-Quality Assemblies for Three Invasive Social Wasps from the &lt;i&gt;Vespula&lt;/i&gt; Genus.</title>
        <authorList>
            <person name="Harrop T.W.R."/>
            <person name="Guhlin J."/>
            <person name="McLaughlin G.M."/>
            <person name="Permina E."/>
            <person name="Stockwell P."/>
            <person name="Gilligan J."/>
            <person name="Le Lec M.F."/>
            <person name="Gruber M.A.M."/>
            <person name="Quinn O."/>
            <person name="Lovegrove M."/>
            <person name="Duncan E.J."/>
            <person name="Remnant E.J."/>
            <person name="Van Eeckhoven J."/>
            <person name="Graham B."/>
            <person name="Knapp R.A."/>
            <person name="Langford K.W."/>
            <person name="Kronenberg Z."/>
            <person name="Press M.O."/>
            <person name="Eacker S.M."/>
            <person name="Wilson-Rankin E.E."/>
            <person name="Purcell J."/>
            <person name="Lester P.J."/>
            <person name="Dearden P.K."/>
        </authorList>
    </citation>
    <scope>NUCLEOTIDE SEQUENCE</scope>
    <source>
        <strain evidence="2">Linc-1</strain>
    </source>
</reference>
<dbReference type="AlphaFoldDB" id="A0A834NW84"/>
<evidence type="ECO:0000256" key="1">
    <source>
        <dbReference type="SAM" id="MobiDB-lite"/>
    </source>
</evidence>
<organism evidence="2 3">
    <name type="scientific">Vespula germanica</name>
    <name type="common">German yellow jacket</name>
    <name type="synonym">Paravespula germanica</name>
    <dbReference type="NCBI Taxonomy" id="30212"/>
    <lineage>
        <taxon>Eukaryota</taxon>
        <taxon>Metazoa</taxon>
        <taxon>Ecdysozoa</taxon>
        <taxon>Arthropoda</taxon>
        <taxon>Hexapoda</taxon>
        <taxon>Insecta</taxon>
        <taxon>Pterygota</taxon>
        <taxon>Neoptera</taxon>
        <taxon>Endopterygota</taxon>
        <taxon>Hymenoptera</taxon>
        <taxon>Apocrita</taxon>
        <taxon>Aculeata</taxon>
        <taxon>Vespoidea</taxon>
        <taxon>Vespidae</taxon>
        <taxon>Vespinae</taxon>
        <taxon>Vespula</taxon>
    </lineage>
</organism>
<evidence type="ECO:0000313" key="3">
    <source>
        <dbReference type="Proteomes" id="UP000617340"/>
    </source>
</evidence>
<keyword evidence="3" id="KW-1185">Reference proteome</keyword>
<comment type="caution">
    <text evidence="2">The sequence shown here is derived from an EMBL/GenBank/DDBJ whole genome shotgun (WGS) entry which is preliminary data.</text>
</comment>
<sequence length="73" mass="8112">MEPYQRPPPTPRPTPTPTPTPLKERPGRVLDTSTNVISVFSDAHSQKISKEKKMKQEMALIVGFVKGLKQIGV</sequence>
<dbReference type="Proteomes" id="UP000617340">
    <property type="component" value="Unassembled WGS sequence"/>
</dbReference>
<feature type="compositionally biased region" description="Pro residues" evidence="1">
    <location>
        <begin position="1"/>
        <end position="20"/>
    </location>
</feature>